<sequence length="161" mass="15884">MTERGTAPVVGVVVLLAAGLALGGVVAAGAEAVATATGQELGGGTDAPASIAVSLAVDGDTIAVTHQAGPALDVSRVRLRIAVDGTPLAHQPPVPFFAAEGFRAGPTGPFNVASDGPWRPGETGAVRIAGTNRPEVEPGRTVSVTVYVGDERVATVRGTAG</sequence>
<reference evidence="1 2" key="1">
    <citation type="submission" date="2020-08" db="EMBL/GenBank/DDBJ databases">
        <authorList>
            <person name="Seo M.-J."/>
        </authorList>
    </citation>
    <scope>NUCLEOTIDE SEQUENCE [LARGE SCALE GENOMIC DNA]</scope>
    <source>
        <strain evidence="1 2">MBLA0160</strain>
    </source>
</reference>
<accession>A0A7J9SLA9</accession>
<dbReference type="AlphaFoldDB" id="A0A7J9SLA9"/>
<evidence type="ECO:0000313" key="2">
    <source>
        <dbReference type="Proteomes" id="UP000546257"/>
    </source>
</evidence>
<protein>
    <submittedName>
        <fullName evidence="1">Type IV pilin</fullName>
    </submittedName>
</protein>
<proteinExistence type="predicted"/>
<keyword evidence="2" id="KW-1185">Reference proteome</keyword>
<name>A0A7J9SLA9_9EURY</name>
<dbReference type="EMBL" id="JACKXD010000004">
    <property type="protein sequence ID" value="MBB6647153.1"/>
    <property type="molecule type" value="Genomic_DNA"/>
</dbReference>
<gene>
    <name evidence="1" type="ORF">H5V44_12810</name>
</gene>
<evidence type="ECO:0000313" key="1">
    <source>
        <dbReference type="EMBL" id="MBB6647153.1"/>
    </source>
</evidence>
<dbReference type="Proteomes" id="UP000546257">
    <property type="component" value="Unassembled WGS sequence"/>
</dbReference>
<dbReference type="RefSeq" id="WP_185193524.1">
    <property type="nucleotide sequence ID" value="NZ_JACKXD010000004.1"/>
</dbReference>
<comment type="caution">
    <text evidence="1">The sequence shown here is derived from an EMBL/GenBank/DDBJ whole genome shotgun (WGS) entry which is preliminary data.</text>
</comment>
<organism evidence="1 2">
    <name type="scientific">Halobellus ruber</name>
    <dbReference type="NCBI Taxonomy" id="2761102"/>
    <lineage>
        <taxon>Archaea</taxon>
        <taxon>Methanobacteriati</taxon>
        <taxon>Methanobacteriota</taxon>
        <taxon>Stenosarchaea group</taxon>
        <taxon>Halobacteria</taxon>
        <taxon>Halobacteriales</taxon>
        <taxon>Haloferacaceae</taxon>
        <taxon>Halobellus</taxon>
    </lineage>
</organism>